<evidence type="ECO:0000256" key="7">
    <source>
        <dbReference type="SAM" id="Phobius"/>
    </source>
</evidence>
<evidence type="ECO:0000256" key="1">
    <source>
        <dbReference type="ARBA" id="ARBA00004651"/>
    </source>
</evidence>
<keyword evidence="9" id="KW-1185">Reference proteome</keyword>
<evidence type="ECO:0000313" key="8">
    <source>
        <dbReference type="EMBL" id="SFM73422.1"/>
    </source>
</evidence>
<keyword evidence="2" id="KW-0813">Transport</keyword>
<dbReference type="PANTHER" id="PTHR43266">
    <property type="entry name" value="MACROLIDE-EFFLUX PROTEIN"/>
    <property type="match status" value="1"/>
</dbReference>
<feature type="transmembrane region" description="Helical" evidence="7">
    <location>
        <begin position="294"/>
        <end position="315"/>
    </location>
</feature>
<feature type="transmembrane region" description="Helical" evidence="7">
    <location>
        <begin position="385"/>
        <end position="405"/>
    </location>
</feature>
<dbReference type="Pfam" id="PF07690">
    <property type="entry name" value="MFS_1"/>
    <property type="match status" value="1"/>
</dbReference>
<feature type="transmembrane region" description="Helical" evidence="7">
    <location>
        <begin position="6"/>
        <end position="33"/>
    </location>
</feature>
<gene>
    <name evidence="8" type="ORF">SAMN02982985_05116</name>
</gene>
<comment type="subcellular location">
    <subcellularLocation>
        <location evidence="1">Cell membrane</location>
        <topology evidence="1">Multi-pass membrane protein</topology>
    </subcellularLocation>
</comment>
<protein>
    <submittedName>
        <fullName evidence="8">Major Facilitator Superfamily protein</fullName>
    </submittedName>
</protein>
<dbReference type="RefSeq" id="WP_093390527.1">
    <property type="nucleotide sequence ID" value="NZ_FOTW01000030.1"/>
</dbReference>
<keyword evidence="5 7" id="KW-1133">Transmembrane helix</keyword>
<reference evidence="8 9" key="1">
    <citation type="submission" date="2016-10" db="EMBL/GenBank/DDBJ databases">
        <authorList>
            <person name="de Groot N.N."/>
        </authorList>
    </citation>
    <scope>NUCLEOTIDE SEQUENCE [LARGE SCALE GENOMIC DNA]</scope>
    <source>
        <strain evidence="8 9">ATCC 43154</strain>
    </source>
</reference>
<evidence type="ECO:0000256" key="2">
    <source>
        <dbReference type="ARBA" id="ARBA00022448"/>
    </source>
</evidence>
<feature type="transmembrane region" description="Helical" evidence="7">
    <location>
        <begin position="269"/>
        <end position="287"/>
    </location>
</feature>
<dbReference type="GO" id="GO:0005886">
    <property type="term" value="C:plasma membrane"/>
    <property type="evidence" value="ECO:0007669"/>
    <property type="project" value="UniProtKB-SubCell"/>
</dbReference>
<dbReference type="AlphaFoldDB" id="A0A1I4T9L6"/>
<organism evidence="8 9">
    <name type="scientific">Rugamonas rubra</name>
    <dbReference type="NCBI Taxonomy" id="758825"/>
    <lineage>
        <taxon>Bacteria</taxon>
        <taxon>Pseudomonadati</taxon>
        <taxon>Pseudomonadota</taxon>
        <taxon>Betaproteobacteria</taxon>
        <taxon>Burkholderiales</taxon>
        <taxon>Oxalobacteraceae</taxon>
        <taxon>Telluria group</taxon>
        <taxon>Rugamonas</taxon>
    </lineage>
</organism>
<dbReference type="STRING" id="758825.SAMN02982985_05116"/>
<dbReference type="InterPro" id="IPR036259">
    <property type="entry name" value="MFS_trans_sf"/>
</dbReference>
<dbReference type="PANTHER" id="PTHR43266:SF2">
    <property type="entry name" value="MAJOR FACILITATOR SUPERFAMILY (MFS) PROFILE DOMAIN-CONTAINING PROTEIN"/>
    <property type="match status" value="1"/>
</dbReference>
<dbReference type="Gene3D" id="1.20.1250.20">
    <property type="entry name" value="MFS general substrate transporter like domains"/>
    <property type="match status" value="1"/>
</dbReference>
<feature type="transmembrane region" description="Helical" evidence="7">
    <location>
        <begin position="173"/>
        <end position="194"/>
    </location>
</feature>
<accession>A0A1I4T9L6</accession>
<dbReference type="GO" id="GO:0022857">
    <property type="term" value="F:transmembrane transporter activity"/>
    <property type="evidence" value="ECO:0007669"/>
    <property type="project" value="InterPro"/>
</dbReference>
<keyword evidence="4 7" id="KW-0812">Transmembrane</keyword>
<sequence length="416" mass="44477">MKKGFYTIMAAQFFSSLADNALFIACVGFLTLLKAPEWMTPMLKWSFVLSYVLLGAFVGAFADSFPKGKVMFMTNLIKIGGCATIFFQLHPVLAYGIVGLGAAAYSPAKYGILTELLPPEQLVAANGWIEGLTISSTIFGVVLGGALSANAAVSSFLLSFDFPFITTSIDTPGEAALCVIVGVYCLAALFNLGIADTEVRYAKQSTRAGQLIADFWRCSGVLWRDKLGQLSLAVTTLFWGAGTALQYILLRWGQETLGLGLDKAALLQGVFAFGVAGGAVLAARYVTLRRSLSVLWLGMLMGGVVMLMTVVHTAWMAAPLLIVIGGLAGFFVVPMNALLQHRGYKLMSAGHSVAVQNFNENLSILAVMALYAMMLRMNIGLNTTILIFGGFVAASMGLIMLRHAATKPACNRELNL</sequence>
<evidence type="ECO:0000256" key="3">
    <source>
        <dbReference type="ARBA" id="ARBA00022475"/>
    </source>
</evidence>
<evidence type="ECO:0000256" key="4">
    <source>
        <dbReference type="ARBA" id="ARBA00022692"/>
    </source>
</evidence>
<keyword evidence="3" id="KW-1003">Cell membrane</keyword>
<evidence type="ECO:0000256" key="5">
    <source>
        <dbReference type="ARBA" id="ARBA00022989"/>
    </source>
</evidence>
<feature type="transmembrane region" description="Helical" evidence="7">
    <location>
        <begin position="321"/>
        <end position="339"/>
    </location>
</feature>
<dbReference type="InterPro" id="IPR011701">
    <property type="entry name" value="MFS"/>
</dbReference>
<dbReference type="NCBIfam" id="NF008397">
    <property type="entry name" value="PRK11195.1"/>
    <property type="match status" value="1"/>
</dbReference>
<feature type="transmembrane region" description="Helical" evidence="7">
    <location>
        <begin position="127"/>
        <end position="153"/>
    </location>
</feature>
<evidence type="ECO:0000313" key="9">
    <source>
        <dbReference type="Proteomes" id="UP000199470"/>
    </source>
</evidence>
<feature type="transmembrane region" description="Helical" evidence="7">
    <location>
        <begin position="230"/>
        <end position="249"/>
    </location>
</feature>
<evidence type="ECO:0000256" key="6">
    <source>
        <dbReference type="ARBA" id="ARBA00023136"/>
    </source>
</evidence>
<keyword evidence="6 7" id="KW-0472">Membrane</keyword>
<feature type="transmembrane region" description="Helical" evidence="7">
    <location>
        <begin position="85"/>
        <end position="106"/>
    </location>
</feature>
<dbReference type="EMBL" id="FOTW01000030">
    <property type="protein sequence ID" value="SFM73422.1"/>
    <property type="molecule type" value="Genomic_DNA"/>
</dbReference>
<dbReference type="SUPFAM" id="SSF103473">
    <property type="entry name" value="MFS general substrate transporter"/>
    <property type="match status" value="1"/>
</dbReference>
<feature type="transmembrane region" description="Helical" evidence="7">
    <location>
        <begin position="45"/>
        <end position="65"/>
    </location>
</feature>
<name>A0A1I4T9L6_9BURK</name>
<proteinExistence type="predicted"/>
<dbReference type="OrthoDB" id="9803968at2"/>
<dbReference type="Proteomes" id="UP000199470">
    <property type="component" value="Unassembled WGS sequence"/>
</dbReference>